<keyword evidence="1" id="KW-1133">Transmembrane helix</keyword>
<gene>
    <name evidence="2" type="ORF">SAMN04488513_102174</name>
</gene>
<dbReference type="Proteomes" id="UP000184543">
    <property type="component" value="Unassembled WGS sequence"/>
</dbReference>
<feature type="transmembrane region" description="Helical" evidence="1">
    <location>
        <begin position="16"/>
        <end position="36"/>
    </location>
</feature>
<dbReference type="EMBL" id="FQYU01000002">
    <property type="protein sequence ID" value="SHI88826.1"/>
    <property type="molecule type" value="Genomic_DNA"/>
</dbReference>
<keyword evidence="3" id="KW-1185">Reference proteome</keyword>
<dbReference type="AlphaFoldDB" id="A0A1M6ETX9"/>
<reference evidence="3" key="1">
    <citation type="submission" date="2016-11" db="EMBL/GenBank/DDBJ databases">
        <authorList>
            <person name="Varghese N."/>
            <person name="Submissions S."/>
        </authorList>
    </citation>
    <scope>NUCLEOTIDE SEQUENCE [LARGE SCALE GENOMIC DNA]</scope>
    <source>
        <strain evidence="3">DSM 19858</strain>
    </source>
</reference>
<feature type="transmembrane region" description="Helical" evidence="1">
    <location>
        <begin position="118"/>
        <end position="140"/>
    </location>
</feature>
<evidence type="ECO:0000256" key="1">
    <source>
        <dbReference type="SAM" id="Phobius"/>
    </source>
</evidence>
<protein>
    <submittedName>
        <fullName evidence="2">Uncharacterized protein</fullName>
    </submittedName>
</protein>
<organism evidence="2 3">
    <name type="scientific">Pseudozobellia thermophila</name>
    <dbReference type="NCBI Taxonomy" id="192903"/>
    <lineage>
        <taxon>Bacteria</taxon>
        <taxon>Pseudomonadati</taxon>
        <taxon>Bacteroidota</taxon>
        <taxon>Flavobacteriia</taxon>
        <taxon>Flavobacteriales</taxon>
        <taxon>Flavobacteriaceae</taxon>
        <taxon>Pseudozobellia</taxon>
    </lineage>
</organism>
<keyword evidence="1" id="KW-0472">Membrane</keyword>
<feature type="transmembrane region" description="Helical" evidence="1">
    <location>
        <begin position="85"/>
        <end position="106"/>
    </location>
</feature>
<evidence type="ECO:0000313" key="2">
    <source>
        <dbReference type="EMBL" id="SHI88826.1"/>
    </source>
</evidence>
<feature type="transmembrane region" description="Helical" evidence="1">
    <location>
        <begin position="48"/>
        <end position="65"/>
    </location>
</feature>
<sequence>MLRMKTFETLLPWKRTIHFSIAIIVLLTFFNFYGLYTNSFPVLKPENFVFPLVSIIHFIFLYVLWFKIREDETTDPQMRTIEYLLYGVIVLYVLYTVNTVVTLFSFTEFSNHVIPATFFPVGIFTLLLQLSLLLLSILAINYRIKMVGNYNFEDLNEHIDSWEQ</sequence>
<proteinExistence type="predicted"/>
<keyword evidence="1" id="KW-0812">Transmembrane</keyword>
<name>A0A1M6ETX9_9FLAO</name>
<accession>A0A1M6ETX9</accession>
<evidence type="ECO:0000313" key="3">
    <source>
        <dbReference type="Proteomes" id="UP000184543"/>
    </source>
</evidence>